<dbReference type="OrthoDB" id="5196541at2"/>
<evidence type="ECO:0000313" key="2">
    <source>
        <dbReference type="EMBL" id="PSM42951.1"/>
    </source>
</evidence>
<dbReference type="InterPro" id="IPR044992">
    <property type="entry name" value="ChyE-like"/>
</dbReference>
<keyword evidence="3" id="KW-1185">Reference proteome</keyword>
<dbReference type="EMBL" id="PYBJ01000007">
    <property type="protein sequence ID" value="PSM42951.1"/>
    <property type="molecule type" value="Genomic_DNA"/>
</dbReference>
<dbReference type="SUPFAM" id="SSF52317">
    <property type="entry name" value="Class I glutamine amidotransferase-like"/>
    <property type="match status" value="1"/>
</dbReference>
<evidence type="ECO:0000259" key="1">
    <source>
        <dbReference type="Pfam" id="PF00117"/>
    </source>
</evidence>
<reference evidence="2 3" key="1">
    <citation type="submission" date="2018-03" db="EMBL/GenBank/DDBJ databases">
        <title>Streptomyces dioscori sp. nov., a novel endophytic actinobacterium isolated from bulbil of Dioscorea bulbifera L.</title>
        <authorList>
            <person name="Zhikuan W."/>
        </authorList>
    </citation>
    <scope>NUCLEOTIDE SEQUENCE [LARGE SCALE GENOMIC DNA]</scope>
    <source>
        <strain evidence="2 3">A217</strain>
    </source>
</reference>
<dbReference type="RefSeq" id="WP_107016633.1">
    <property type="nucleotide sequence ID" value="NZ_KZ679041.1"/>
</dbReference>
<name>A0A2P8Q9M0_9ACTN</name>
<evidence type="ECO:0000313" key="3">
    <source>
        <dbReference type="Proteomes" id="UP000240429"/>
    </source>
</evidence>
<dbReference type="FunFam" id="3.40.50.880:FF:000033">
    <property type="entry name" value="Glutamine amidotransferase class-I"/>
    <property type="match status" value="1"/>
</dbReference>
<dbReference type="AlphaFoldDB" id="A0A2P8Q9M0"/>
<dbReference type="NCBIfam" id="NF006098">
    <property type="entry name" value="PRK08250.1"/>
    <property type="match status" value="1"/>
</dbReference>
<proteinExistence type="predicted"/>
<dbReference type="GO" id="GO:0005829">
    <property type="term" value="C:cytosol"/>
    <property type="evidence" value="ECO:0007669"/>
    <property type="project" value="TreeGrafter"/>
</dbReference>
<dbReference type="Pfam" id="PF00117">
    <property type="entry name" value="GATase"/>
    <property type="match status" value="1"/>
</dbReference>
<dbReference type="InterPro" id="IPR017926">
    <property type="entry name" value="GATASE"/>
</dbReference>
<dbReference type="PANTHER" id="PTHR42695">
    <property type="entry name" value="GLUTAMINE AMIDOTRANSFERASE YLR126C-RELATED"/>
    <property type="match status" value="1"/>
</dbReference>
<feature type="domain" description="Glutamine amidotransferase" evidence="1">
    <location>
        <begin position="44"/>
        <end position="185"/>
    </location>
</feature>
<keyword evidence="2" id="KW-0436">Ligase</keyword>
<protein>
    <submittedName>
        <fullName evidence="2">GMP synthase</fullName>
        <ecNumber evidence="2">6.3.5.2</ecNumber>
    </submittedName>
</protein>
<comment type="caution">
    <text evidence="2">The sequence shown here is derived from an EMBL/GenBank/DDBJ whole genome shotgun (WGS) entry which is preliminary data.</text>
</comment>
<dbReference type="Proteomes" id="UP000240429">
    <property type="component" value="Unassembled WGS sequence"/>
</dbReference>
<dbReference type="InterPro" id="IPR029062">
    <property type="entry name" value="Class_I_gatase-like"/>
</dbReference>
<dbReference type="EC" id="6.3.5.2" evidence="2"/>
<organism evidence="2 3">
    <name type="scientific">Streptomyces dioscori</name>
    <dbReference type="NCBI Taxonomy" id="2109333"/>
    <lineage>
        <taxon>Bacteria</taxon>
        <taxon>Bacillati</taxon>
        <taxon>Actinomycetota</taxon>
        <taxon>Actinomycetes</taxon>
        <taxon>Kitasatosporales</taxon>
        <taxon>Streptomycetaceae</taxon>
        <taxon>Streptomyces</taxon>
        <taxon>Streptomyces aurantiacus group</taxon>
    </lineage>
</organism>
<gene>
    <name evidence="2" type="ORF">C6Y14_12265</name>
</gene>
<dbReference type="GO" id="GO:0003922">
    <property type="term" value="F:GMP synthase (glutamine-hydrolyzing) activity"/>
    <property type="evidence" value="ECO:0007669"/>
    <property type="project" value="UniProtKB-EC"/>
</dbReference>
<sequence>MRVHFVVHEPFEAPGVYESWARERGHEITRSLLYVGEPLPGDARAVDLLVIMGGPQSPATTTAECPYFDARAEMALIAACVAAGTAVIGVCLGSQLLGEALGAPCERSSEEEVGLFPVTLTQAGRRHPFFEDFETEFGAGHWHKDMPGLTDEAVVLARSKGCARQIVAYGRFLYGLQCHMEFTPALVDALIKSAGDELSSLSGRRFVQQPPALRQNDYGPMNKKLIAFLDRLAADYSAVARG</sequence>
<dbReference type="Gene3D" id="3.40.50.880">
    <property type="match status" value="1"/>
</dbReference>
<dbReference type="PANTHER" id="PTHR42695:SF5">
    <property type="entry name" value="GLUTAMINE AMIDOTRANSFERASE YLR126C-RELATED"/>
    <property type="match status" value="1"/>
</dbReference>
<dbReference type="PROSITE" id="PS51273">
    <property type="entry name" value="GATASE_TYPE_1"/>
    <property type="match status" value="1"/>
</dbReference>
<dbReference type="CDD" id="cd01741">
    <property type="entry name" value="GATase1_1"/>
    <property type="match status" value="1"/>
</dbReference>
<accession>A0A2P8Q9M0</accession>